<dbReference type="Proteomes" id="UP001597264">
    <property type="component" value="Unassembled WGS sequence"/>
</dbReference>
<reference evidence="3" key="1">
    <citation type="journal article" date="2019" name="Int. J. Syst. Evol. Microbiol.">
        <title>The Global Catalogue of Microorganisms (GCM) 10K type strain sequencing project: providing services to taxonomists for standard genome sequencing and annotation.</title>
        <authorList>
            <consortium name="The Broad Institute Genomics Platform"/>
            <consortium name="The Broad Institute Genome Sequencing Center for Infectious Disease"/>
            <person name="Wu L."/>
            <person name="Ma J."/>
        </authorList>
    </citation>
    <scope>NUCLEOTIDE SEQUENCE [LARGE SCALE GENOMIC DNA]</scope>
    <source>
        <strain evidence="3">CCUG 54356</strain>
    </source>
</reference>
<organism evidence="2 3">
    <name type="scientific">Microbulbifer celer</name>
    <dbReference type="NCBI Taxonomy" id="435905"/>
    <lineage>
        <taxon>Bacteria</taxon>
        <taxon>Pseudomonadati</taxon>
        <taxon>Pseudomonadota</taxon>
        <taxon>Gammaproteobacteria</taxon>
        <taxon>Cellvibrionales</taxon>
        <taxon>Microbulbiferaceae</taxon>
        <taxon>Microbulbifer</taxon>
    </lineage>
</organism>
<feature type="signal peptide" evidence="1">
    <location>
        <begin position="1"/>
        <end position="23"/>
    </location>
</feature>
<keyword evidence="3" id="KW-1185">Reference proteome</keyword>
<sequence>MLIRNRNLLVAALATLISSTTAAQEMNTIGPVNSVYQGSWSFHGELFNFDSQVARYEGISDSGYGLGAGYSGEKGLFNFNVGLGVILIDDKDKFEQYVEDEDGDTFSKDSSISAVTANIDAGIQYPVSRSGNFVLGLNIGFRQLEAEREIANCSDCFTEGVGLGSETYLKPFAKMQFSKRFDGTLALFNYAGDKGLDNSVQFSLNWKR</sequence>
<comment type="caution">
    <text evidence="2">The sequence shown here is derived from an EMBL/GenBank/DDBJ whole genome shotgun (WGS) entry which is preliminary data.</text>
</comment>
<proteinExistence type="predicted"/>
<accession>A0ABW3UCF6</accession>
<dbReference type="RefSeq" id="WP_230435825.1">
    <property type="nucleotide sequence ID" value="NZ_CP087715.1"/>
</dbReference>
<evidence type="ECO:0000313" key="3">
    <source>
        <dbReference type="Proteomes" id="UP001597264"/>
    </source>
</evidence>
<evidence type="ECO:0000313" key="2">
    <source>
        <dbReference type="EMBL" id="MFD1218255.1"/>
    </source>
</evidence>
<dbReference type="EMBL" id="JBHTLR010000033">
    <property type="protein sequence ID" value="MFD1218255.1"/>
    <property type="molecule type" value="Genomic_DNA"/>
</dbReference>
<protein>
    <submittedName>
        <fullName evidence="2">Porin family protein</fullName>
    </submittedName>
</protein>
<gene>
    <name evidence="2" type="ORF">ACFQ2X_16760</name>
</gene>
<keyword evidence="1" id="KW-0732">Signal</keyword>
<evidence type="ECO:0000256" key="1">
    <source>
        <dbReference type="SAM" id="SignalP"/>
    </source>
</evidence>
<feature type="chain" id="PRO_5045890186" evidence="1">
    <location>
        <begin position="24"/>
        <end position="208"/>
    </location>
</feature>
<name>A0ABW3UCF6_9GAMM</name>